<dbReference type="SUPFAM" id="SSF63748">
    <property type="entry name" value="Tudor/PWWP/MBT"/>
    <property type="match status" value="2"/>
</dbReference>
<evidence type="ECO:0000256" key="3">
    <source>
        <dbReference type="ARBA" id="ARBA00022491"/>
    </source>
</evidence>
<feature type="compositionally biased region" description="Basic and acidic residues" evidence="12">
    <location>
        <begin position="224"/>
        <end position="239"/>
    </location>
</feature>
<keyword evidence="9" id="KW-0862">Zinc</keyword>
<dbReference type="InterPro" id="IPR011011">
    <property type="entry name" value="Znf_FYVE_PHD"/>
</dbReference>
<feature type="compositionally biased region" description="Basic and acidic residues" evidence="12">
    <location>
        <begin position="280"/>
        <end position="298"/>
    </location>
</feature>
<evidence type="ECO:0000256" key="7">
    <source>
        <dbReference type="ARBA" id="ARBA00022723"/>
    </source>
</evidence>
<feature type="compositionally biased region" description="Polar residues" evidence="12">
    <location>
        <begin position="261"/>
        <end position="276"/>
    </location>
</feature>
<evidence type="ECO:0000313" key="16">
    <source>
        <dbReference type="RefSeq" id="XP_015594344.1"/>
    </source>
</evidence>
<keyword evidence="10" id="KW-0539">Nucleus</keyword>
<dbReference type="GO" id="GO:0003886">
    <property type="term" value="F:DNA (cytosine-5-)-methyltransferase activity"/>
    <property type="evidence" value="ECO:0007669"/>
    <property type="project" value="UniProtKB-EC"/>
</dbReference>
<dbReference type="GO" id="GO:0005634">
    <property type="term" value="C:nucleus"/>
    <property type="evidence" value="ECO:0007669"/>
    <property type="project" value="UniProtKB-SubCell"/>
</dbReference>
<evidence type="ECO:0000256" key="1">
    <source>
        <dbReference type="ARBA" id="ARBA00004123"/>
    </source>
</evidence>
<evidence type="ECO:0000313" key="15">
    <source>
        <dbReference type="Proteomes" id="UP000694920"/>
    </source>
</evidence>
<evidence type="ECO:0000256" key="4">
    <source>
        <dbReference type="ARBA" id="ARBA00022603"/>
    </source>
</evidence>
<dbReference type="PANTHER" id="PTHR23068">
    <property type="entry name" value="DNA CYTOSINE-5- -METHYLTRANSFERASE 3-RELATED"/>
    <property type="match status" value="1"/>
</dbReference>
<dbReference type="InterPro" id="IPR025766">
    <property type="entry name" value="ADD"/>
</dbReference>
<dbReference type="Gene3D" id="3.30.40.10">
    <property type="entry name" value="Zinc/RING finger domain, C3HC4 (zinc finger)"/>
    <property type="match status" value="1"/>
</dbReference>
<keyword evidence="7" id="KW-0479">Metal-binding</keyword>
<evidence type="ECO:0000256" key="2">
    <source>
        <dbReference type="ARBA" id="ARBA00011975"/>
    </source>
</evidence>
<evidence type="ECO:0000256" key="12">
    <source>
        <dbReference type="SAM" id="MobiDB-lite"/>
    </source>
</evidence>
<dbReference type="Gene3D" id="3.40.50.150">
    <property type="entry name" value="Vaccinia Virus protein VP39"/>
    <property type="match status" value="1"/>
</dbReference>
<dbReference type="PROSITE" id="PS00094">
    <property type="entry name" value="C5_MTASE_1"/>
    <property type="match status" value="1"/>
</dbReference>
<keyword evidence="15" id="KW-1185">Reference proteome</keyword>
<dbReference type="Proteomes" id="UP000694920">
    <property type="component" value="Unplaced"/>
</dbReference>
<dbReference type="GO" id="GO:0032259">
    <property type="term" value="P:methylation"/>
    <property type="evidence" value="ECO:0007669"/>
    <property type="project" value="UniProtKB-KW"/>
</dbReference>
<evidence type="ECO:0000256" key="8">
    <source>
        <dbReference type="ARBA" id="ARBA00022771"/>
    </source>
</evidence>
<gene>
    <name evidence="16" type="primary">LOC107267323</name>
</gene>
<keyword evidence="8" id="KW-0863">Zinc-finger</keyword>
<dbReference type="InterPro" id="IPR000313">
    <property type="entry name" value="PWWP_dom"/>
</dbReference>
<evidence type="ECO:0000256" key="9">
    <source>
        <dbReference type="ARBA" id="ARBA00022833"/>
    </source>
</evidence>
<comment type="subcellular location">
    <subcellularLocation>
        <location evidence="1">Nucleus</location>
    </subcellularLocation>
</comment>
<proteinExistence type="inferred from homology"/>
<dbReference type="Pfam" id="PF00855">
    <property type="entry name" value="PWWP"/>
    <property type="match status" value="2"/>
</dbReference>
<sequence length="1135" mass="128467">MPGPRKRRRRLFGRWKASASIKIDRSNSRKSWPGSSVWSTVCAIELGLIKDDSHRRTFPLVDESSSKISSPRRAGSSFSSWTHDFPDNNNNASTAFIETPNYSIKVQDEEWGLLGKPDYYIAKERPQEEPKVLARSEIIAELGKVDNEGKRTRGSRPTETGGSQVIPNGGDRDPTQKNVKTACRSKKTRSASQKTAEESNGRFVERSGAEKENRQAGETGESIGDGHKGEAASAEKPEGGGKISKRVLKDNGQPGARGPRRSSSVARAETWSSGSAPTRMEIDNRERTIGNEKYDGRPLTRGQMRNALRIEKPCRLVSGASSEVGRLVWGYCMGWWPALIVDAEHVGMVATPEKLWVYWIGESRISQLRAKSQVEPFSQNLKSRLIDHLRNKAATKARTIASVATLKLLAEKLKILLTRPYCSWAEREVVPLKASELNGMSFYPYPCDVEEDLENLRKENIRANEAYLLDVEKKKMKEEQQQKQIISTASPKENQPQKSTSASGKVSSTATTASVRLPEEHLALADQKPGVIAWAKIPGHAWWPAMIVDHRDAGMDEPNFGCQWIIWYGDYKLSQVNHRDFMAFDLGFEKVREYTVQAKRVSYVAGVLDASKDYCSRLGYKTDHWKLTDVLGWFSRTNSHSKCRRVIEAADDLPGITGLNDNQLKYTERILKKLQEFKGDRKVAALRESAIERTGLASEEVDAAELLKRSCLVCLEILRDGNCQEHPFFEGSVCDECMELYKPSMFAYGDDGKCYFCTLCAGTDTVVMCDAHDCPRVYCTACLKYLISPYTYRAILLEDPWLCFFCKDDARLASDGFLKFRCDWKERILRLFHRNNEFLYWDLPPSVDTTRRKMRVLSLFDGLSTGLLVLRKLGIKVECYYASEIDPDAEAVSVAHFGDRIIRLGDVRNITRETINDIGPIDLLIGGSPCNDLSLANPYRLGLHDPKGTGILFFEYCRVLKLLNETNGDRQCFWLFENVASMPSKYRLEINAHLGREPDFVDSADFSAQHRPRLYWSNLPIVSQHSLDTQDLQDVLTPNCNRQALVKKIQTVTTRVNSLKQGKALCKPVLMNNREDSIWITELEEIFGFPRHFTDVKNLSVTKRQKLIGKSWSVQTLTAILRPLRYFFEITEIEP</sequence>
<dbReference type="PANTHER" id="PTHR23068:SF25">
    <property type="entry name" value="DNA (CYTOSINE-5)-METHYLTRANSFERASE DRM2"/>
    <property type="match status" value="1"/>
</dbReference>
<accession>A0AAJ7BU06</accession>
<keyword evidence="3" id="KW-0678">Repressor</keyword>
<dbReference type="AlphaFoldDB" id="A0AAJ7BU06"/>
<feature type="compositionally biased region" description="Polar residues" evidence="12">
    <location>
        <begin position="155"/>
        <end position="166"/>
    </location>
</feature>
<feature type="region of interest" description="Disordered" evidence="12">
    <location>
        <begin position="479"/>
        <end position="511"/>
    </location>
</feature>
<dbReference type="GeneID" id="107267323"/>
<dbReference type="PROSITE" id="PS51533">
    <property type="entry name" value="ADD"/>
    <property type="match status" value="1"/>
</dbReference>
<dbReference type="CDD" id="cd05835">
    <property type="entry name" value="PWWP_DNMT3"/>
    <property type="match status" value="1"/>
</dbReference>
<feature type="compositionally biased region" description="Polar residues" evidence="12">
    <location>
        <begin position="485"/>
        <end position="511"/>
    </location>
</feature>
<feature type="region of interest" description="Disordered" evidence="12">
    <location>
        <begin position="144"/>
        <end position="298"/>
    </location>
</feature>
<dbReference type="EC" id="2.1.1.37" evidence="2"/>
<dbReference type="KEGG" id="ccin:107267323"/>
<evidence type="ECO:0000256" key="10">
    <source>
        <dbReference type="ARBA" id="ARBA00023242"/>
    </source>
</evidence>
<keyword evidence="4 11" id="KW-0489">Methyltransferase</keyword>
<protein>
    <recommendedName>
        <fullName evidence="2">DNA (cytosine-5-)-methyltransferase</fullName>
        <ecNumber evidence="2">2.1.1.37</ecNumber>
    </recommendedName>
</protein>
<dbReference type="RefSeq" id="XP_015594344.1">
    <property type="nucleotide sequence ID" value="XM_015738858.2"/>
</dbReference>
<evidence type="ECO:0000256" key="11">
    <source>
        <dbReference type="PROSITE-ProRule" id="PRU01016"/>
    </source>
</evidence>
<evidence type="ECO:0000259" key="13">
    <source>
        <dbReference type="PROSITE" id="PS50812"/>
    </source>
</evidence>
<feature type="active site" evidence="11">
    <location>
        <position position="930"/>
    </location>
</feature>
<dbReference type="CDD" id="cd11725">
    <property type="entry name" value="ADDz_Dnmt3"/>
    <property type="match status" value="1"/>
</dbReference>
<feature type="domain" description="PWWP" evidence="13">
    <location>
        <begin position="529"/>
        <end position="587"/>
    </location>
</feature>
<dbReference type="Gene3D" id="2.30.30.140">
    <property type="match status" value="2"/>
</dbReference>
<dbReference type="Pfam" id="PF00145">
    <property type="entry name" value="DNA_methylase"/>
    <property type="match status" value="1"/>
</dbReference>
<dbReference type="InterPro" id="IPR050390">
    <property type="entry name" value="C5-Methyltransferase"/>
</dbReference>
<feature type="domain" description="PHD-type" evidence="14">
    <location>
        <begin position="699"/>
        <end position="837"/>
    </location>
</feature>
<dbReference type="SUPFAM" id="SSF57903">
    <property type="entry name" value="FYVE/PHD zinc finger"/>
    <property type="match status" value="1"/>
</dbReference>
<dbReference type="InterPro" id="IPR029063">
    <property type="entry name" value="SAM-dependent_MTases_sf"/>
</dbReference>
<name>A0AAJ7BU06_CEPCN</name>
<dbReference type="InterPro" id="IPR049554">
    <property type="entry name" value="DNMT3_ADD_PHD"/>
</dbReference>
<dbReference type="CTD" id="100114044"/>
<feature type="compositionally biased region" description="Basic and acidic residues" evidence="12">
    <location>
        <begin position="195"/>
        <end position="215"/>
    </location>
</feature>
<keyword evidence="5 11" id="KW-0808">Transferase</keyword>
<evidence type="ECO:0000259" key="14">
    <source>
        <dbReference type="PROSITE" id="PS51533"/>
    </source>
</evidence>
<dbReference type="Pfam" id="PF21255">
    <property type="entry name" value="DNMT3_ADD_GATA1-like"/>
    <property type="match status" value="1"/>
</dbReference>
<dbReference type="GO" id="GO:0010468">
    <property type="term" value="P:regulation of gene expression"/>
    <property type="evidence" value="ECO:0007669"/>
    <property type="project" value="UniProtKB-ARBA"/>
</dbReference>
<dbReference type="PROSITE" id="PS50812">
    <property type="entry name" value="PWWP"/>
    <property type="match status" value="1"/>
</dbReference>
<reference evidence="16" key="1">
    <citation type="submission" date="2025-08" db="UniProtKB">
        <authorList>
            <consortium name="RefSeq"/>
        </authorList>
    </citation>
    <scope>IDENTIFICATION</scope>
</reference>
<dbReference type="GO" id="GO:0008270">
    <property type="term" value="F:zinc ion binding"/>
    <property type="evidence" value="ECO:0007669"/>
    <property type="project" value="UniProtKB-KW"/>
</dbReference>
<keyword evidence="6 11" id="KW-0949">S-adenosyl-L-methionine</keyword>
<organism evidence="15 16">
    <name type="scientific">Cephus cinctus</name>
    <name type="common">Wheat stem sawfly</name>
    <dbReference type="NCBI Taxonomy" id="211228"/>
    <lineage>
        <taxon>Eukaryota</taxon>
        <taxon>Metazoa</taxon>
        <taxon>Ecdysozoa</taxon>
        <taxon>Arthropoda</taxon>
        <taxon>Hexapoda</taxon>
        <taxon>Insecta</taxon>
        <taxon>Pterygota</taxon>
        <taxon>Neoptera</taxon>
        <taxon>Endopterygota</taxon>
        <taxon>Hymenoptera</taxon>
        <taxon>Cephoidea</taxon>
        <taxon>Cephidae</taxon>
        <taxon>Cephus</taxon>
    </lineage>
</organism>
<dbReference type="InterPro" id="IPR013083">
    <property type="entry name" value="Znf_RING/FYVE/PHD"/>
</dbReference>
<dbReference type="InterPro" id="IPR001525">
    <property type="entry name" value="C5_MeTfrase"/>
</dbReference>
<dbReference type="PROSITE" id="PS51679">
    <property type="entry name" value="SAM_MT_C5"/>
    <property type="match status" value="1"/>
</dbReference>
<evidence type="ECO:0000256" key="6">
    <source>
        <dbReference type="ARBA" id="ARBA00022691"/>
    </source>
</evidence>
<comment type="similarity">
    <text evidence="11">Belongs to the class I-like SAM-binding methyltransferase superfamily. C5-methyltransferase family.</text>
</comment>
<evidence type="ECO:0000256" key="5">
    <source>
        <dbReference type="ARBA" id="ARBA00022679"/>
    </source>
</evidence>
<dbReference type="InterPro" id="IPR018117">
    <property type="entry name" value="C5_DNA_meth_AS"/>
</dbReference>
<dbReference type="SUPFAM" id="SSF53335">
    <property type="entry name" value="S-adenosyl-L-methionine-dependent methyltransferases"/>
    <property type="match status" value="1"/>
</dbReference>